<evidence type="ECO:0000313" key="2">
    <source>
        <dbReference type="EMBL" id="CAG7640347.1"/>
    </source>
</evidence>
<dbReference type="InterPro" id="IPR006076">
    <property type="entry name" value="FAD-dep_OxRdtase"/>
</dbReference>
<feature type="domain" description="Rieske" evidence="1">
    <location>
        <begin position="428"/>
        <end position="519"/>
    </location>
</feature>
<dbReference type="GO" id="GO:0051537">
    <property type="term" value="F:2 iron, 2 sulfur cluster binding"/>
    <property type="evidence" value="ECO:0007669"/>
    <property type="project" value="InterPro"/>
</dbReference>
<name>A0A916K3R3_9BACL</name>
<dbReference type="Pfam" id="PF00355">
    <property type="entry name" value="Rieske"/>
    <property type="match status" value="1"/>
</dbReference>
<dbReference type="EMBL" id="CAJVAS010000021">
    <property type="protein sequence ID" value="CAG7640347.1"/>
    <property type="molecule type" value="Genomic_DNA"/>
</dbReference>
<dbReference type="FunFam" id="2.102.10.10:FF:000014">
    <property type="entry name" value="Oxidoreductase, FAD dependent"/>
    <property type="match status" value="1"/>
</dbReference>
<dbReference type="Proteomes" id="UP000693672">
    <property type="component" value="Unassembled WGS sequence"/>
</dbReference>
<dbReference type="PANTHER" id="PTHR13847:SF274">
    <property type="entry name" value="RIESKE 2FE-2S IRON-SULFUR PROTEIN YHFW-RELATED"/>
    <property type="match status" value="1"/>
</dbReference>
<sequence>MPENPSPRVTLPQFPESLWLAASPIPSFPKLTRDIRVDAAVVGAGISGITTAYLLSQRGLRVALIEAGTVLSGTTGHTTAKITAQHDLVYDEFISHFGKEQARLYYEANHEALQFIKKTVAEQRIACDFTEEDAYVYTDADDYVKKIASEYAAYEALGIPGAYADRTPLPFPTKAAVVMKQQARFNPVPYLTHLLRQATEQYGCQVYEHSTAVNLEKGSPATVITQEGQRVTCDFVVLSTHFPFADGGGFYFAKLHASRSYVLAAKAAQAWPGGMYICAEEPKRSLRSATVNGEALLLIGGESHKTGQGLCTFRHYEALQQFGEEQLGITDIRYRWSAQDLVTLDKLPYIGPITSDALNVFVATGYKKWGMTTGTAAALLIDKLVAGGESPYQELFHPSRFHADPSLKTLIVQNADVLDQFVSGKLEMIFKTPEELDRDEGSVVRVNGKRAGAYRDPEGTLHIVDTTCTHMGCEVEWNDGERTWDCPCHGSRFSYKGDVLEGPAKEPLAELAAPEGVER</sequence>
<organism evidence="2 3">
    <name type="scientific">Paenibacillus solanacearum</name>
    <dbReference type="NCBI Taxonomy" id="2048548"/>
    <lineage>
        <taxon>Bacteria</taxon>
        <taxon>Bacillati</taxon>
        <taxon>Bacillota</taxon>
        <taxon>Bacilli</taxon>
        <taxon>Bacillales</taxon>
        <taxon>Paenibacillaceae</taxon>
        <taxon>Paenibacillus</taxon>
    </lineage>
</organism>
<dbReference type="GO" id="GO:0005737">
    <property type="term" value="C:cytoplasm"/>
    <property type="evidence" value="ECO:0007669"/>
    <property type="project" value="TreeGrafter"/>
</dbReference>
<dbReference type="RefSeq" id="WP_218093855.1">
    <property type="nucleotide sequence ID" value="NZ_CAJVAS010000021.1"/>
</dbReference>
<dbReference type="Pfam" id="PF01266">
    <property type="entry name" value="DAO"/>
    <property type="match status" value="1"/>
</dbReference>
<proteinExistence type="predicted"/>
<protein>
    <submittedName>
        <fullName evidence="2">Cytochrome b6-f complex iron-sulfur subunit</fullName>
    </submittedName>
</protein>
<dbReference type="AlphaFoldDB" id="A0A916K3R3"/>
<evidence type="ECO:0000313" key="3">
    <source>
        <dbReference type="Proteomes" id="UP000693672"/>
    </source>
</evidence>
<dbReference type="InterPro" id="IPR017941">
    <property type="entry name" value="Rieske_2Fe-2S"/>
</dbReference>
<reference evidence="2" key="1">
    <citation type="submission" date="2021-06" db="EMBL/GenBank/DDBJ databases">
        <authorList>
            <person name="Criscuolo A."/>
        </authorList>
    </citation>
    <scope>NUCLEOTIDE SEQUENCE</scope>
    <source>
        <strain evidence="2">CIP111600</strain>
    </source>
</reference>
<keyword evidence="3" id="KW-1185">Reference proteome</keyword>
<gene>
    <name evidence="2" type="primary">petC_2</name>
    <name evidence="2" type="ORF">PAESOLCIP111_04126</name>
</gene>
<comment type="caution">
    <text evidence="2">The sequence shown here is derived from an EMBL/GenBank/DDBJ whole genome shotgun (WGS) entry which is preliminary data.</text>
</comment>
<dbReference type="PANTHER" id="PTHR13847">
    <property type="entry name" value="SARCOSINE DEHYDROGENASE-RELATED"/>
    <property type="match status" value="1"/>
</dbReference>
<dbReference type="InterPro" id="IPR038010">
    <property type="entry name" value="YhfW_C"/>
</dbReference>
<accession>A0A916K3R3</accession>
<evidence type="ECO:0000259" key="1">
    <source>
        <dbReference type="PROSITE" id="PS51296"/>
    </source>
</evidence>
<dbReference type="CDD" id="cd03477">
    <property type="entry name" value="Rieske_YhfW_C"/>
    <property type="match status" value="1"/>
</dbReference>
<dbReference type="PROSITE" id="PS51296">
    <property type="entry name" value="RIESKE"/>
    <property type="match status" value="1"/>
</dbReference>